<keyword evidence="13 16" id="KW-0830">Ubiquinone</keyword>
<evidence type="ECO:0000256" key="5">
    <source>
        <dbReference type="ARBA" id="ARBA00022630"/>
    </source>
</evidence>
<keyword evidence="15 16" id="KW-0739">Sodium transport</keyword>
<dbReference type="GO" id="GO:0016655">
    <property type="term" value="F:oxidoreductase activity, acting on NAD(P)H, quinone or similar compound as acceptor"/>
    <property type="evidence" value="ECO:0007669"/>
    <property type="project" value="UniProtKB-UniRule"/>
</dbReference>
<evidence type="ECO:0000256" key="9">
    <source>
        <dbReference type="ARBA" id="ARBA00022989"/>
    </source>
</evidence>
<comment type="similarity">
    <text evidence="16">Belongs to the NqrC family.</text>
</comment>
<organism evidence="18 19">
    <name type="scientific">Portibacter lacus</name>
    <dbReference type="NCBI Taxonomy" id="1099794"/>
    <lineage>
        <taxon>Bacteria</taxon>
        <taxon>Pseudomonadati</taxon>
        <taxon>Bacteroidota</taxon>
        <taxon>Saprospiria</taxon>
        <taxon>Saprospirales</taxon>
        <taxon>Haliscomenobacteraceae</taxon>
        <taxon>Portibacter</taxon>
    </lineage>
</organism>
<dbReference type="GO" id="GO:0010181">
    <property type="term" value="F:FMN binding"/>
    <property type="evidence" value="ECO:0007669"/>
    <property type="project" value="UniProtKB-UniRule"/>
</dbReference>
<keyword evidence="4 16" id="KW-0597">Phosphoprotein</keyword>
<evidence type="ECO:0000256" key="4">
    <source>
        <dbReference type="ARBA" id="ARBA00022553"/>
    </source>
</evidence>
<gene>
    <name evidence="16 18" type="primary">nqrC</name>
    <name evidence="18" type="ORF">GCM10007940_38260</name>
</gene>
<comment type="subunit">
    <text evidence="16">Composed of six subunits; NqrA, NqrB, NqrC, NqrD, NqrE and NqrF.</text>
</comment>
<evidence type="ECO:0000256" key="16">
    <source>
        <dbReference type="HAMAP-Rule" id="MF_00427"/>
    </source>
</evidence>
<keyword evidence="5 16" id="KW-0285">Flavoprotein</keyword>
<dbReference type="EMBL" id="BSOH01000027">
    <property type="protein sequence ID" value="GLR19210.1"/>
    <property type="molecule type" value="Genomic_DNA"/>
</dbReference>
<keyword evidence="12 16" id="KW-0406">Ion transport</keyword>
<dbReference type="AlphaFoldDB" id="A0AA37STW8"/>
<evidence type="ECO:0000256" key="3">
    <source>
        <dbReference type="ARBA" id="ARBA00022519"/>
    </source>
</evidence>
<dbReference type="InterPro" id="IPR007329">
    <property type="entry name" value="FMN-bd"/>
</dbReference>
<evidence type="ECO:0000256" key="1">
    <source>
        <dbReference type="ARBA" id="ARBA00022448"/>
    </source>
</evidence>
<dbReference type="PANTHER" id="PTHR37838:SF1">
    <property type="entry name" value="NA(+)-TRANSLOCATING NADH-QUINONE REDUCTASE SUBUNIT C"/>
    <property type="match status" value="1"/>
</dbReference>
<evidence type="ECO:0000256" key="14">
    <source>
        <dbReference type="ARBA" id="ARBA00023136"/>
    </source>
</evidence>
<protein>
    <recommendedName>
        <fullName evidence="16">Na(+)-translocating NADH-quinone reductase subunit C</fullName>
        <shortName evidence="16">Na(+)-NQR subunit C</shortName>
        <shortName evidence="16">Na(+)-translocating NQR subunit C</shortName>
        <ecNumber evidence="16">7.2.1.1</ecNumber>
    </recommendedName>
    <alternativeName>
        <fullName evidence="16">NQR complex subunit C</fullName>
    </alternativeName>
    <alternativeName>
        <fullName evidence="16">NQR-1 subunit C</fullName>
    </alternativeName>
</protein>
<evidence type="ECO:0000256" key="8">
    <source>
        <dbReference type="ARBA" id="ARBA00022967"/>
    </source>
</evidence>
<accession>A0AA37STW8</accession>
<keyword evidence="14 16" id="KW-0472">Membrane</keyword>
<dbReference type="PANTHER" id="PTHR37838">
    <property type="entry name" value="NA(+)-TRANSLOCATING NADH-QUINONE REDUCTASE SUBUNIT C"/>
    <property type="match status" value="1"/>
</dbReference>
<keyword evidence="7 16" id="KW-0812">Transmembrane</keyword>
<comment type="caution">
    <text evidence="18">The sequence shown here is derived from an EMBL/GenBank/DDBJ whole genome shotgun (WGS) entry which is preliminary data.</text>
</comment>
<proteinExistence type="inferred from homology"/>
<dbReference type="InterPro" id="IPR010204">
    <property type="entry name" value="NqrC"/>
</dbReference>
<keyword evidence="10 16" id="KW-0520">NAD</keyword>
<comment type="cofactor">
    <cofactor evidence="16">
        <name>FMN</name>
        <dbReference type="ChEBI" id="CHEBI:58210"/>
    </cofactor>
</comment>
<evidence type="ECO:0000256" key="12">
    <source>
        <dbReference type="ARBA" id="ARBA00023065"/>
    </source>
</evidence>
<evidence type="ECO:0000256" key="15">
    <source>
        <dbReference type="ARBA" id="ARBA00023201"/>
    </source>
</evidence>
<feature type="domain" description="FMN-binding" evidence="17">
    <location>
        <begin position="140"/>
        <end position="240"/>
    </location>
</feature>
<evidence type="ECO:0000256" key="7">
    <source>
        <dbReference type="ARBA" id="ARBA00022692"/>
    </source>
</evidence>
<sequence>MHSTAYITRFVLIMTTIVAMVLAFLSFGLKPIHKKNEAVYNKKAILSAIADQLEGDYTKMTDDEVQGIFDKNITQEVINMEGTVLGSEDVIAAGYPGGRAEDIDMRKEKKKSDEDRIFPIYTYTKADGEKLYILSVVGNGLWDAIWGNIALKSDKNTIAGVAFDHAGETPGLGAEIKDNQAWVDQFKGKSIYDEQGNFVSVDVKKAGGTKNLPHAVDGITGATITADGVDAMLEDGLEFYEPFLKKNN</sequence>
<keyword evidence="6 16" id="KW-0288">FMN</keyword>
<keyword evidence="8 16" id="KW-1278">Translocase</keyword>
<dbReference type="Pfam" id="PF04205">
    <property type="entry name" value="FMN_bind"/>
    <property type="match status" value="1"/>
</dbReference>
<dbReference type="SMART" id="SM00900">
    <property type="entry name" value="FMN_bind"/>
    <property type="match status" value="1"/>
</dbReference>
<dbReference type="RefSeq" id="WP_235292098.1">
    <property type="nucleotide sequence ID" value="NZ_BSOH01000027.1"/>
</dbReference>
<evidence type="ECO:0000313" key="18">
    <source>
        <dbReference type="EMBL" id="GLR19210.1"/>
    </source>
</evidence>
<feature type="modified residue" description="FMN phosphoryl threonine" evidence="16">
    <location>
        <position position="223"/>
    </location>
</feature>
<name>A0AA37STW8_9BACT</name>
<evidence type="ECO:0000256" key="10">
    <source>
        <dbReference type="ARBA" id="ARBA00023027"/>
    </source>
</evidence>
<evidence type="ECO:0000256" key="13">
    <source>
        <dbReference type="ARBA" id="ARBA00023075"/>
    </source>
</evidence>
<evidence type="ECO:0000313" key="19">
    <source>
        <dbReference type="Proteomes" id="UP001156666"/>
    </source>
</evidence>
<keyword evidence="11 16" id="KW-0915">Sodium</keyword>
<comment type="caution">
    <text evidence="16">Lacks conserved residue(s) required for the propagation of feature annotation.</text>
</comment>
<evidence type="ECO:0000256" key="2">
    <source>
        <dbReference type="ARBA" id="ARBA00022475"/>
    </source>
</evidence>
<dbReference type="HAMAP" id="MF_00427">
    <property type="entry name" value="NqrC"/>
    <property type="match status" value="1"/>
</dbReference>
<dbReference type="EC" id="7.2.1.1" evidence="16"/>
<keyword evidence="9 16" id="KW-1133">Transmembrane helix</keyword>
<dbReference type="GO" id="GO:0005886">
    <property type="term" value="C:plasma membrane"/>
    <property type="evidence" value="ECO:0007669"/>
    <property type="project" value="UniProtKB-SubCell"/>
</dbReference>
<reference evidence="18" key="1">
    <citation type="journal article" date="2014" name="Int. J. Syst. Evol. Microbiol.">
        <title>Complete genome sequence of Corynebacterium casei LMG S-19264T (=DSM 44701T), isolated from a smear-ripened cheese.</title>
        <authorList>
            <consortium name="US DOE Joint Genome Institute (JGI-PGF)"/>
            <person name="Walter F."/>
            <person name="Albersmeier A."/>
            <person name="Kalinowski J."/>
            <person name="Ruckert C."/>
        </authorList>
    </citation>
    <scope>NUCLEOTIDE SEQUENCE</scope>
    <source>
        <strain evidence="18">NBRC 108769</strain>
    </source>
</reference>
<dbReference type="GO" id="GO:0006814">
    <property type="term" value="P:sodium ion transport"/>
    <property type="evidence" value="ECO:0007669"/>
    <property type="project" value="UniProtKB-UniRule"/>
</dbReference>
<dbReference type="NCBIfam" id="TIGR01938">
    <property type="entry name" value="nqrC"/>
    <property type="match status" value="1"/>
</dbReference>
<keyword evidence="3" id="KW-0997">Cell inner membrane</keyword>
<keyword evidence="1 16" id="KW-0813">Transport</keyword>
<dbReference type="Proteomes" id="UP001156666">
    <property type="component" value="Unassembled WGS sequence"/>
</dbReference>
<keyword evidence="2 16" id="KW-1003">Cell membrane</keyword>
<evidence type="ECO:0000259" key="17">
    <source>
        <dbReference type="SMART" id="SM00900"/>
    </source>
</evidence>
<comment type="subcellular location">
    <subcellularLocation>
        <location evidence="16">Cell membrane</location>
        <topology evidence="16">Single-pass membrane protein</topology>
    </subcellularLocation>
</comment>
<keyword evidence="19" id="KW-1185">Reference proteome</keyword>
<evidence type="ECO:0000256" key="11">
    <source>
        <dbReference type="ARBA" id="ARBA00023053"/>
    </source>
</evidence>
<reference evidence="18" key="2">
    <citation type="submission" date="2023-01" db="EMBL/GenBank/DDBJ databases">
        <title>Draft genome sequence of Portibacter lacus strain NBRC 108769.</title>
        <authorList>
            <person name="Sun Q."/>
            <person name="Mori K."/>
        </authorList>
    </citation>
    <scope>NUCLEOTIDE SEQUENCE</scope>
    <source>
        <strain evidence="18">NBRC 108769</strain>
    </source>
</reference>
<evidence type="ECO:0000256" key="6">
    <source>
        <dbReference type="ARBA" id="ARBA00022643"/>
    </source>
</evidence>
<comment type="catalytic activity">
    <reaction evidence="16">
        <text>a ubiquinone + n Na(+)(in) + NADH + H(+) = a ubiquinol + n Na(+)(out) + NAD(+)</text>
        <dbReference type="Rhea" id="RHEA:47748"/>
        <dbReference type="Rhea" id="RHEA-COMP:9565"/>
        <dbReference type="Rhea" id="RHEA-COMP:9566"/>
        <dbReference type="ChEBI" id="CHEBI:15378"/>
        <dbReference type="ChEBI" id="CHEBI:16389"/>
        <dbReference type="ChEBI" id="CHEBI:17976"/>
        <dbReference type="ChEBI" id="CHEBI:29101"/>
        <dbReference type="ChEBI" id="CHEBI:57540"/>
        <dbReference type="ChEBI" id="CHEBI:57945"/>
        <dbReference type="EC" id="7.2.1.1"/>
    </reaction>
</comment>
<comment type="function">
    <text evidence="16">NQR complex catalyzes the reduction of ubiquinone-1 to ubiquinol by two successive reactions, coupled with the transport of Na(+) ions from the cytoplasm to the periplasm. NqrA to NqrE are probably involved in the second step, the conversion of ubisemiquinone to ubiquinol.</text>
</comment>
<feature type="transmembrane region" description="Helical" evidence="16">
    <location>
        <begin position="6"/>
        <end position="27"/>
    </location>
</feature>